<evidence type="ECO:0000313" key="1">
    <source>
        <dbReference type="EMBL" id="OCT66334.1"/>
    </source>
</evidence>
<organism evidence="1 2">
    <name type="scientific">Xenopus laevis</name>
    <name type="common">African clawed frog</name>
    <dbReference type="NCBI Taxonomy" id="8355"/>
    <lineage>
        <taxon>Eukaryota</taxon>
        <taxon>Metazoa</taxon>
        <taxon>Chordata</taxon>
        <taxon>Craniata</taxon>
        <taxon>Vertebrata</taxon>
        <taxon>Euteleostomi</taxon>
        <taxon>Amphibia</taxon>
        <taxon>Batrachia</taxon>
        <taxon>Anura</taxon>
        <taxon>Pipoidea</taxon>
        <taxon>Pipidae</taxon>
        <taxon>Xenopodinae</taxon>
        <taxon>Xenopus</taxon>
        <taxon>Xenopus</taxon>
    </lineage>
</organism>
<name>A0A974H654_XENLA</name>
<evidence type="ECO:0000313" key="2">
    <source>
        <dbReference type="Proteomes" id="UP000694892"/>
    </source>
</evidence>
<gene>
    <name evidence="1" type="ORF">XELAEV_18042590mg</name>
</gene>
<protein>
    <submittedName>
        <fullName evidence="1">Uncharacterized protein</fullName>
    </submittedName>
</protein>
<reference evidence="2" key="1">
    <citation type="journal article" date="2016" name="Nature">
        <title>Genome evolution in the allotetraploid frog Xenopus laevis.</title>
        <authorList>
            <person name="Session A.M."/>
            <person name="Uno Y."/>
            <person name="Kwon T."/>
            <person name="Chapman J.A."/>
            <person name="Toyoda A."/>
            <person name="Takahashi S."/>
            <person name="Fukui A."/>
            <person name="Hikosaka A."/>
            <person name="Suzuki A."/>
            <person name="Kondo M."/>
            <person name="van Heeringen S.J."/>
            <person name="Quigley I."/>
            <person name="Heinz S."/>
            <person name="Ogino H."/>
            <person name="Ochi H."/>
            <person name="Hellsten U."/>
            <person name="Lyons J.B."/>
            <person name="Simakov O."/>
            <person name="Putnam N."/>
            <person name="Stites J."/>
            <person name="Kuroki Y."/>
            <person name="Tanaka T."/>
            <person name="Michiue T."/>
            <person name="Watanabe M."/>
            <person name="Bogdanovic O."/>
            <person name="Lister R."/>
            <person name="Georgiou G."/>
            <person name="Paranjpe S.S."/>
            <person name="van Kruijsbergen I."/>
            <person name="Shu S."/>
            <person name="Carlson J."/>
            <person name="Kinoshita T."/>
            <person name="Ohta Y."/>
            <person name="Mawaribuchi S."/>
            <person name="Jenkins J."/>
            <person name="Grimwood J."/>
            <person name="Schmutz J."/>
            <person name="Mitros T."/>
            <person name="Mozaffari S.V."/>
            <person name="Suzuki Y."/>
            <person name="Haramoto Y."/>
            <person name="Yamamoto T.S."/>
            <person name="Takagi C."/>
            <person name="Heald R."/>
            <person name="Miller K."/>
            <person name="Haudenschild C."/>
            <person name="Kitzman J."/>
            <person name="Nakayama T."/>
            <person name="Izutsu Y."/>
            <person name="Robert J."/>
            <person name="Fortriede J."/>
            <person name="Burns K."/>
            <person name="Lotay V."/>
            <person name="Karimi K."/>
            <person name="Yasuoka Y."/>
            <person name="Dichmann D.S."/>
            <person name="Flajnik M.F."/>
            <person name="Houston D.W."/>
            <person name="Shendure J."/>
            <person name="DuPasquier L."/>
            <person name="Vize P.D."/>
            <person name="Zorn A.M."/>
            <person name="Ito M."/>
            <person name="Marcotte E.M."/>
            <person name="Wallingford J.B."/>
            <person name="Ito Y."/>
            <person name="Asashima M."/>
            <person name="Ueno N."/>
            <person name="Matsuda Y."/>
            <person name="Veenstra G.J."/>
            <person name="Fujiyama A."/>
            <person name="Harland R.M."/>
            <person name="Taira M."/>
            <person name="Rokhsar D.S."/>
        </authorList>
    </citation>
    <scope>NUCLEOTIDE SEQUENCE [LARGE SCALE GENOMIC DNA]</scope>
    <source>
        <strain evidence="2">J</strain>
    </source>
</reference>
<dbReference type="Proteomes" id="UP000694892">
    <property type="component" value="Chromosome 8S"/>
</dbReference>
<dbReference type="AlphaFoldDB" id="A0A974H654"/>
<sequence>MQPCVAARQSGDTRDTCGNILHAPKQREDDVYGKLHSTMSPLEGWTHQQAQVALPDLYVPICKQYSHIAEQTVS</sequence>
<dbReference type="EMBL" id="CM004481">
    <property type="protein sequence ID" value="OCT66334.1"/>
    <property type="molecule type" value="Genomic_DNA"/>
</dbReference>
<accession>A0A974H654</accession>
<proteinExistence type="predicted"/>